<accession>A0A914Z601</accession>
<evidence type="ECO:0000313" key="4">
    <source>
        <dbReference type="WBParaSite" id="PSU_v2.g7379.t1"/>
    </source>
</evidence>
<evidence type="ECO:0000313" key="3">
    <source>
        <dbReference type="Proteomes" id="UP000887577"/>
    </source>
</evidence>
<evidence type="ECO:0000256" key="2">
    <source>
        <dbReference type="SAM" id="MobiDB-lite"/>
    </source>
</evidence>
<dbReference type="WBParaSite" id="PSU_v2.g7379.t1">
    <property type="protein sequence ID" value="PSU_v2.g7379.t1"/>
    <property type="gene ID" value="PSU_v2.g7379"/>
</dbReference>
<dbReference type="Proteomes" id="UP000887577">
    <property type="component" value="Unplaced"/>
</dbReference>
<feature type="compositionally biased region" description="Polar residues" evidence="2">
    <location>
        <begin position="33"/>
        <end position="43"/>
    </location>
</feature>
<feature type="compositionally biased region" description="Polar residues" evidence="2">
    <location>
        <begin position="531"/>
        <end position="542"/>
    </location>
</feature>
<proteinExistence type="predicted"/>
<feature type="compositionally biased region" description="Polar residues" evidence="2">
    <location>
        <begin position="1"/>
        <end position="12"/>
    </location>
</feature>
<feature type="compositionally biased region" description="Gly residues" evidence="2">
    <location>
        <begin position="201"/>
        <end position="213"/>
    </location>
</feature>
<keyword evidence="3" id="KW-1185">Reference proteome</keyword>
<sequence>MMFSEDSSSANFYSVPGGSVDASSVWKPHPSHTDLNNHNSKLSAWTPGTRGNNKGGGEFVYDDASAKAAWNNGGGRPDNKQQMHGGGNAWGTAGPDPLGGNEALLEQELFNLNMGGAKPGDNYGGGPAQWGRQEVNQSTPWEVDASNMNRPQFGGPQDGGMGPPHGRPFMQQQPPMHFDNGGNQWRQQQQQQQQQQWDNDGGFGNKGGAGGPDFNGPPFPGAGPMPGQFHGRMNNFVPQQSGFNDRMPFQIRNGPPFHHGHHQPPQQQPWMENKFGGGGHHQMHHPMGNPNAGGRFPFSHPGQQPPPNGPPNMMMPGRPPLLPMQPPHHSHHPPTNVNAVQQNFNMGTFPPTGPQNDDSMWQDPNGELRKWQRDTGTAVWGDPAKQNASEIRRWLQPPTDSDEENILTPDPLREGKEEIETGWGPPPAPPGQKNTVSAVPPAWSEQPPRGPPPPSNFGMPPAPNNFHQQIPAGPPANGWGAPPPPQLQQQQQQPQPQQPPVNSADWTRSGPPNPAAFQQPPPMGGYDNFGQPIQQQNDQSFQTRRLADKLRMAVSKGLLDMELLVNGAHTFNTPHATNTMKLLNDMFDHVTHLENLEVQSKQLEMNPARKPEFDQLQTKIAVVKSELNDYREKIHAALSQKAGGIIPGNAARVSLADELTSMDHQQPNDLSTPLGNEVGQLW</sequence>
<protein>
    <submittedName>
        <fullName evidence="4">Uncharacterized protein</fullName>
    </submittedName>
</protein>
<feature type="region of interest" description="Disordered" evidence="2">
    <location>
        <begin position="663"/>
        <end position="682"/>
    </location>
</feature>
<feature type="compositionally biased region" description="Low complexity" evidence="2">
    <location>
        <begin position="187"/>
        <end position="200"/>
    </location>
</feature>
<feature type="compositionally biased region" description="Pro residues" evidence="2">
    <location>
        <begin position="448"/>
        <end position="463"/>
    </location>
</feature>
<keyword evidence="1" id="KW-0175">Coiled coil</keyword>
<feature type="region of interest" description="Disordered" evidence="2">
    <location>
        <begin position="374"/>
        <end position="542"/>
    </location>
</feature>
<reference evidence="4" key="1">
    <citation type="submission" date="2022-11" db="UniProtKB">
        <authorList>
            <consortium name="WormBaseParasite"/>
        </authorList>
    </citation>
    <scope>IDENTIFICATION</scope>
</reference>
<dbReference type="AlphaFoldDB" id="A0A914Z601"/>
<feature type="region of interest" description="Disordered" evidence="2">
    <location>
        <begin position="153"/>
        <end position="321"/>
    </location>
</feature>
<feature type="region of interest" description="Disordered" evidence="2">
    <location>
        <begin position="1"/>
        <end position="58"/>
    </location>
</feature>
<feature type="compositionally biased region" description="Polar residues" evidence="2">
    <location>
        <begin position="663"/>
        <end position="674"/>
    </location>
</feature>
<name>A0A914Z601_9BILA</name>
<feature type="coiled-coil region" evidence="1">
    <location>
        <begin position="613"/>
        <end position="640"/>
    </location>
</feature>
<organism evidence="3 4">
    <name type="scientific">Panagrolaimus superbus</name>
    <dbReference type="NCBI Taxonomy" id="310955"/>
    <lineage>
        <taxon>Eukaryota</taxon>
        <taxon>Metazoa</taxon>
        <taxon>Ecdysozoa</taxon>
        <taxon>Nematoda</taxon>
        <taxon>Chromadorea</taxon>
        <taxon>Rhabditida</taxon>
        <taxon>Tylenchina</taxon>
        <taxon>Panagrolaimomorpha</taxon>
        <taxon>Panagrolaimoidea</taxon>
        <taxon>Panagrolaimidae</taxon>
        <taxon>Panagrolaimus</taxon>
    </lineage>
</organism>
<evidence type="ECO:0000256" key="1">
    <source>
        <dbReference type="SAM" id="Coils"/>
    </source>
</evidence>
<feature type="compositionally biased region" description="Pro residues" evidence="2">
    <location>
        <begin position="511"/>
        <end position="523"/>
    </location>
</feature>